<sequence>MFLRDHMLHVFRNVPVLRQRQRFYRLTYNVSLCFVSFYPYGYTVLRHSPGKMPLRRGARRGGGRTGRGAGRIQPEEQPAVQAANPIAPVTQADPAAMEQRYQDMLQAALAPFHAAQETQTAPPPAPVEAQPAPVKLSAKAKH</sequence>
<evidence type="ECO:0000313" key="3">
    <source>
        <dbReference type="EMBL" id="TYK11732.1"/>
    </source>
</evidence>
<keyword evidence="2" id="KW-1133">Transmembrane helix</keyword>
<comment type="caution">
    <text evidence="3">The sequence shown here is derived from an EMBL/GenBank/DDBJ whole genome shotgun (WGS) entry which is preliminary data.</text>
</comment>
<reference evidence="3 4" key="1">
    <citation type="submission" date="2019-08" db="EMBL/GenBank/DDBJ databases">
        <title>Draft genome sequences of two oriental melons (Cucumis melo L. var makuwa).</title>
        <authorList>
            <person name="Kwon S.-Y."/>
        </authorList>
    </citation>
    <scope>NUCLEOTIDE SEQUENCE [LARGE SCALE GENOMIC DNA]</scope>
    <source>
        <strain evidence="4">cv. Chang Bougi</strain>
        <tissue evidence="3">Leaf</tissue>
    </source>
</reference>
<evidence type="ECO:0000256" key="2">
    <source>
        <dbReference type="SAM" id="Phobius"/>
    </source>
</evidence>
<protein>
    <submittedName>
        <fullName evidence="3">Histone H2B.3-like</fullName>
    </submittedName>
</protein>
<feature type="compositionally biased region" description="Basic residues" evidence="1">
    <location>
        <begin position="53"/>
        <end position="62"/>
    </location>
</feature>
<name>A0A5D3CK99_CUCMM</name>
<feature type="region of interest" description="Disordered" evidence="1">
    <location>
        <begin position="112"/>
        <end position="142"/>
    </location>
</feature>
<keyword evidence="2" id="KW-0472">Membrane</keyword>
<dbReference type="EMBL" id="SSTD01010531">
    <property type="protein sequence ID" value="TYK11732.1"/>
    <property type="molecule type" value="Genomic_DNA"/>
</dbReference>
<dbReference type="AlphaFoldDB" id="A0A5D3CK99"/>
<feature type="region of interest" description="Disordered" evidence="1">
    <location>
        <begin position="49"/>
        <end position="86"/>
    </location>
</feature>
<gene>
    <name evidence="3" type="ORF">E5676_scaffold304G00480</name>
</gene>
<dbReference type="Proteomes" id="UP000321947">
    <property type="component" value="Unassembled WGS sequence"/>
</dbReference>
<evidence type="ECO:0000313" key="4">
    <source>
        <dbReference type="Proteomes" id="UP000321947"/>
    </source>
</evidence>
<proteinExistence type="predicted"/>
<accession>A0A5D3CK99</accession>
<organism evidence="3 4">
    <name type="scientific">Cucumis melo var. makuwa</name>
    <name type="common">Oriental melon</name>
    <dbReference type="NCBI Taxonomy" id="1194695"/>
    <lineage>
        <taxon>Eukaryota</taxon>
        <taxon>Viridiplantae</taxon>
        <taxon>Streptophyta</taxon>
        <taxon>Embryophyta</taxon>
        <taxon>Tracheophyta</taxon>
        <taxon>Spermatophyta</taxon>
        <taxon>Magnoliopsida</taxon>
        <taxon>eudicotyledons</taxon>
        <taxon>Gunneridae</taxon>
        <taxon>Pentapetalae</taxon>
        <taxon>rosids</taxon>
        <taxon>fabids</taxon>
        <taxon>Cucurbitales</taxon>
        <taxon>Cucurbitaceae</taxon>
        <taxon>Benincaseae</taxon>
        <taxon>Cucumis</taxon>
    </lineage>
</organism>
<evidence type="ECO:0000256" key="1">
    <source>
        <dbReference type="SAM" id="MobiDB-lite"/>
    </source>
</evidence>
<keyword evidence="2" id="KW-0812">Transmembrane</keyword>
<feature type="transmembrane region" description="Helical" evidence="2">
    <location>
        <begin position="26"/>
        <end position="45"/>
    </location>
</feature>